<proteinExistence type="inferred from homology"/>
<dbReference type="Pfam" id="PF24842">
    <property type="entry name" value="UFD1_N2"/>
    <property type="match status" value="1"/>
</dbReference>
<feature type="compositionally biased region" description="Low complexity" evidence="3">
    <location>
        <begin position="291"/>
        <end position="303"/>
    </location>
</feature>
<dbReference type="InterPro" id="IPR042299">
    <property type="entry name" value="Ufd1-like_Nn"/>
</dbReference>
<feature type="domain" description="Ubiquitin fusion degradation protein UFD1 N-terminal subdomain 1" evidence="4">
    <location>
        <begin position="14"/>
        <end position="111"/>
    </location>
</feature>
<dbReference type="Gene3D" id="2.40.40.50">
    <property type="entry name" value="Ubiquitin fusion degradation protein UFD1, N-terminal domain"/>
    <property type="match status" value="1"/>
</dbReference>
<dbReference type="FunFam" id="2.40.40.50:FF:000001">
    <property type="entry name" value="Ubiquitin fusion degradation protein 1 homolog"/>
    <property type="match status" value="1"/>
</dbReference>
<dbReference type="GO" id="GO:0036503">
    <property type="term" value="P:ERAD pathway"/>
    <property type="evidence" value="ECO:0007669"/>
    <property type="project" value="TreeGrafter"/>
</dbReference>
<sequence>MFGMGMMGHQPQSFDEHYHCYSMACSGMDKAHLEAGDKIILPASALDTLARLHIEYPMLFQIEGSESGKKTHCGVLEFSAPEGSCYMPFWMMQNLLLEEGGMIKIKNVSLPKATFCKLKPQSVDFLDISNPRAVLEHTLRGYSCVTKGDVVCIPYNEKNYYLEIREVQPADAACIIETDCNVDFEEPVGYQEHLEKLKRTESKNSLDNGSASGSSRAGSVYQRPKMRARRGPDPAAATGEGGAPGAAAAAARFQAFGGSGARLDGKPLRKQSSASTGGGGDDEGGAEETKSVVSDVSSAVSASPGRGVPPRPESARKRPGTAGKWAKKKGLNTGAFAGAGNKLA</sequence>
<accession>A0A6V1UUZ4</accession>
<dbReference type="AlphaFoldDB" id="A0A6V1UUZ4"/>
<feature type="region of interest" description="Disordered" evidence="3">
    <location>
        <begin position="199"/>
        <end position="243"/>
    </location>
</feature>
<dbReference type="EMBL" id="HBIU01047348">
    <property type="protein sequence ID" value="CAE0642330.1"/>
    <property type="molecule type" value="Transcribed_RNA"/>
</dbReference>
<dbReference type="GO" id="GO:0006511">
    <property type="term" value="P:ubiquitin-dependent protein catabolic process"/>
    <property type="evidence" value="ECO:0007669"/>
    <property type="project" value="InterPro"/>
</dbReference>
<comment type="similarity">
    <text evidence="1">Belongs to the UFD1 family.</text>
</comment>
<evidence type="ECO:0000256" key="2">
    <source>
        <dbReference type="ARBA" id="ARBA00022786"/>
    </source>
</evidence>
<dbReference type="GO" id="GO:0031593">
    <property type="term" value="F:polyubiquitin modification-dependent protein binding"/>
    <property type="evidence" value="ECO:0007669"/>
    <property type="project" value="TreeGrafter"/>
</dbReference>
<dbReference type="PANTHER" id="PTHR12555:SF13">
    <property type="entry name" value="UBIQUITIN RECOGNITION FACTOR IN ER-ASSOCIATED DEGRADATION PROTEIN 1"/>
    <property type="match status" value="1"/>
</dbReference>
<gene>
    <name evidence="6" type="ORF">HAKA00212_LOCUS21186</name>
</gene>
<dbReference type="InterPro" id="IPR055417">
    <property type="entry name" value="UFD1_N1"/>
</dbReference>
<evidence type="ECO:0000259" key="5">
    <source>
        <dbReference type="Pfam" id="PF24842"/>
    </source>
</evidence>
<feature type="region of interest" description="Disordered" evidence="3">
    <location>
        <begin position="258"/>
        <end position="344"/>
    </location>
</feature>
<organism evidence="6">
    <name type="scientific">Heterosigma akashiwo</name>
    <name type="common">Chromophytic alga</name>
    <name type="synonym">Heterosigma carterae</name>
    <dbReference type="NCBI Taxonomy" id="2829"/>
    <lineage>
        <taxon>Eukaryota</taxon>
        <taxon>Sar</taxon>
        <taxon>Stramenopiles</taxon>
        <taxon>Ochrophyta</taxon>
        <taxon>Raphidophyceae</taxon>
        <taxon>Chattonellales</taxon>
        <taxon>Chattonellaceae</taxon>
        <taxon>Heterosigma</taxon>
    </lineage>
</organism>
<evidence type="ECO:0000259" key="4">
    <source>
        <dbReference type="Pfam" id="PF03152"/>
    </source>
</evidence>
<feature type="compositionally biased region" description="Low complexity" evidence="3">
    <location>
        <begin position="209"/>
        <end position="219"/>
    </location>
</feature>
<dbReference type="Pfam" id="PF03152">
    <property type="entry name" value="UFD1_N1"/>
    <property type="match status" value="1"/>
</dbReference>
<dbReference type="GO" id="GO:0034098">
    <property type="term" value="C:VCP-NPL4-UFD1 AAA ATPase complex"/>
    <property type="evidence" value="ECO:0007669"/>
    <property type="project" value="TreeGrafter"/>
</dbReference>
<reference evidence="6" key="1">
    <citation type="submission" date="2021-01" db="EMBL/GenBank/DDBJ databases">
        <authorList>
            <person name="Corre E."/>
            <person name="Pelletier E."/>
            <person name="Niang G."/>
            <person name="Scheremetjew M."/>
            <person name="Finn R."/>
            <person name="Kale V."/>
            <person name="Holt S."/>
            <person name="Cochrane G."/>
            <person name="Meng A."/>
            <person name="Brown T."/>
            <person name="Cohen L."/>
        </authorList>
    </citation>
    <scope>NUCLEOTIDE SEQUENCE</scope>
    <source>
        <strain evidence="6">CCMP3107</strain>
    </source>
</reference>
<protein>
    <submittedName>
        <fullName evidence="6">Uncharacterized protein</fullName>
    </submittedName>
</protein>
<feature type="domain" description="Ubiquitin fusion degradation protein UFD1 N-terminal subdomain 2" evidence="5">
    <location>
        <begin position="112"/>
        <end position="187"/>
    </location>
</feature>
<dbReference type="PANTHER" id="PTHR12555">
    <property type="entry name" value="UBIQUITIN FUSION DEGRADATON PROTEIN 1"/>
    <property type="match status" value="1"/>
</dbReference>
<dbReference type="Gene3D" id="3.10.330.10">
    <property type="match status" value="1"/>
</dbReference>
<name>A0A6V1UUZ4_HETAK</name>
<dbReference type="InterPro" id="IPR004854">
    <property type="entry name" value="Ufd1-like"/>
</dbReference>
<keyword evidence="2" id="KW-0833">Ubl conjugation pathway</keyword>
<evidence type="ECO:0000256" key="3">
    <source>
        <dbReference type="SAM" id="MobiDB-lite"/>
    </source>
</evidence>
<dbReference type="InterPro" id="IPR055418">
    <property type="entry name" value="UFD1_N2"/>
</dbReference>
<evidence type="ECO:0000313" key="6">
    <source>
        <dbReference type="EMBL" id="CAE0642330.1"/>
    </source>
</evidence>
<evidence type="ECO:0000256" key="1">
    <source>
        <dbReference type="ARBA" id="ARBA00006043"/>
    </source>
</evidence>